<reference evidence="2 3" key="1">
    <citation type="journal article" date="2013" name="Curr. Biol.">
        <title>The Genome of the Foraminiferan Reticulomyxa filosa.</title>
        <authorList>
            <person name="Glockner G."/>
            <person name="Hulsmann N."/>
            <person name="Schleicher M."/>
            <person name="Noegel A.A."/>
            <person name="Eichinger L."/>
            <person name="Gallinger C."/>
            <person name="Pawlowski J."/>
            <person name="Sierra R."/>
            <person name="Euteneuer U."/>
            <person name="Pillet L."/>
            <person name="Moustafa A."/>
            <person name="Platzer M."/>
            <person name="Groth M."/>
            <person name="Szafranski K."/>
            <person name="Schliwa M."/>
        </authorList>
    </citation>
    <scope>NUCLEOTIDE SEQUENCE [LARGE SCALE GENOMIC DNA]</scope>
</reference>
<dbReference type="GO" id="GO:0003924">
    <property type="term" value="F:GTPase activity"/>
    <property type="evidence" value="ECO:0007669"/>
    <property type="project" value="InterPro"/>
</dbReference>
<accession>X6N022</accession>
<dbReference type="FunFam" id="3.40.50.300:FF:000823">
    <property type="entry name" value="Small GTPase RAB, putative"/>
    <property type="match status" value="1"/>
</dbReference>
<dbReference type="PROSITE" id="PS51420">
    <property type="entry name" value="RHO"/>
    <property type="match status" value="1"/>
</dbReference>
<keyword evidence="3" id="KW-1185">Reference proteome</keyword>
<dbReference type="SMART" id="SM00174">
    <property type="entry name" value="RHO"/>
    <property type="match status" value="1"/>
</dbReference>
<dbReference type="SMART" id="SM00175">
    <property type="entry name" value="RAB"/>
    <property type="match status" value="1"/>
</dbReference>
<dbReference type="InterPro" id="IPR027417">
    <property type="entry name" value="P-loop_NTPase"/>
</dbReference>
<dbReference type="Gene3D" id="3.40.50.300">
    <property type="entry name" value="P-loop containing nucleotide triphosphate hydrolases"/>
    <property type="match status" value="1"/>
</dbReference>
<dbReference type="PANTHER" id="PTHR47978">
    <property type="match status" value="1"/>
</dbReference>
<comment type="caution">
    <text evidence="2">The sequence shown here is derived from an EMBL/GenBank/DDBJ whole genome shotgun (WGS) entry which is preliminary data.</text>
</comment>
<dbReference type="OrthoDB" id="63533at2759"/>
<dbReference type="InterPro" id="IPR001806">
    <property type="entry name" value="Small_GTPase"/>
</dbReference>
<dbReference type="PROSITE" id="PS51421">
    <property type="entry name" value="RAS"/>
    <property type="match status" value="1"/>
</dbReference>
<evidence type="ECO:0000313" key="3">
    <source>
        <dbReference type="Proteomes" id="UP000023152"/>
    </source>
</evidence>
<name>X6N022_RETFI</name>
<dbReference type="OMA" id="FTKAQDW"/>
<dbReference type="SMART" id="SM00176">
    <property type="entry name" value="RAN"/>
    <property type="match status" value="1"/>
</dbReference>
<dbReference type="CDD" id="cd01860">
    <property type="entry name" value="Rab5_related"/>
    <property type="match status" value="1"/>
</dbReference>
<keyword evidence="1" id="KW-0547">Nucleotide-binding</keyword>
<dbReference type="PROSITE" id="PS51419">
    <property type="entry name" value="RAB"/>
    <property type="match status" value="1"/>
</dbReference>
<sequence length="200" mass="22525">MSSEPIMIKLVLLGDQKVGKSCVVLRFVKDEFDPFKYPTIGATYLAQSVVLGNQQLVKFEIWDTAGQEKYRSLAPLYYHGASAALIVYDITSKESFDNAKWWVNEVQSKEGSHVVIALAGNKLDLSANRQVSTSEAQQYAQENKFIFFETSAKNDTNIKEIFKAIAEEVPHRQIPTQNQGVVLQEDTNTERKKKCACNLL</sequence>
<dbReference type="GO" id="GO:0005525">
    <property type="term" value="F:GTP binding"/>
    <property type="evidence" value="ECO:0007669"/>
    <property type="project" value="InterPro"/>
</dbReference>
<dbReference type="PRINTS" id="PR00449">
    <property type="entry name" value="RASTRNSFRMNG"/>
</dbReference>
<dbReference type="NCBIfam" id="TIGR00231">
    <property type="entry name" value="small_GTP"/>
    <property type="match status" value="1"/>
</dbReference>
<gene>
    <name evidence="2" type="ORF">RFI_17977</name>
</gene>
<protein>
    <submittedName>
        <fullName evidence="2">Ras family protein</fullName>
    </submittedName>
</protein>
<dbReference type="InterPro" id="IPR005225">
    <property type="entry name" value="Small_GTP-bd"/>
</dbReference>
<organism evidence="2 3">
    <name type="scientific">Reticulomyxa filosa</name>
    <dbReference type="NCBI Taxonomy" id="46433"/>
    <lineage>
        <taxon>Eukaryota</taxon>
        <taxon>Sar</taxon>
        <taxon>Rhizaria</taxon>
        <taxon>Retaria</taxon>
        <taxon>Foraminifera</taxon>
        <taxon>Monothalamids</taxon>
        <taxon>Reticulomyxidae</taxon>
        <taxon>Reticulomyxa</taxon>
    </lineage>
</organism>
<evidence type="ECO:0000256" key="1">
    <source>
        <dbReference type="ARBA" id="ARBA00022741"/>
    </source>
</evidence>
<dbReference type="EMBL" id="ASPP01013873">
    <property type="protein sequence ID" value="ETO19253.1"/>
    <property type="molecule type" value="Genomic_DNA"/>
</dbReference>
<dbReference type="Pfam" id="PF00071">
    <property type="entry name" value="Ras"/>
    <property type="match status" value="1"/>
</dbReference>
<dbReference type="SUPFAM" id="SSF52540">
    <property type="entry name" value="P-loop containing nucleoside triphosphate hydrolases"/>
    <property type="match status" value="1"/>
</dbReference>
<dbReference type="Proteomes" id="UP000023152">
    <property type="component" value="Unassembled WGS sequence"/>
</dbReference>
<evidence type="ECO:0000313" key="2">
    <source>
        <dbReference type="EMBL" id="ETO19253.1"/>
    </source>
</evidence>
<dbReference type="AlphaFoldDB" id="X6N022"/>
<dbReference type="SMART" id="SM00173">
    <property type="entry name" value="RAS"/>
    <property type="match status" value="1"/>
</dbReference>
<proteinExistence type="predicted"/>